<evidence type="ECO:0000313" key="2">
    <source>
        <dbReference type="Proteomes" id="UP000463931"/>
    </source>
</evidence>
<evidence type="ECO:0000313" key="1">
    <source>
        <dbReference type="EMBL" id="QIA90298.1"/>
    </source>
</evidence>
<gene>
    <name evidence="1" type="ORF">FEE40_09130</name>
</gene>
<proteinExistence type="predicted"/>
<dbReference type="RefSeq" id="WP_163587644.1">
    <property type="nucleotide sequence ID" value="NZ_CP040852.1"/>
</dbReference>
<dbReference type="AlphaFoldDB" id="A0AAE6WJC3"/>
<reference evidence="1 2" key="1">
    <citation type="journal article" date="2019" name="Nat. Med.">
        <title>Preventing dysbiosis of the neonatal mouse intestinal microbiome protects against late-onset sepsis.</title>
        <authorList>
            <person name="Singer J.R."/>
            <person name="Blosser E.G."/>
            <person name="Zindl C.L."/>
            <person name="Silberger D.J."/>
            <person name="Conlan S."/>
            <person name="Laufer V.A."/>
            <person name="DiToro D."/>
            <person name="Deming C."/>
            <person name="Kumar R."/>
            <person name="Morrow C.D."/>
            <person name="Segre J.A."/>
            <person name="Gray M.J."/>
            <person name="Randolph D.A."/>
            <person name="Weaver C.T."/>
        </authorList>
    </citation>
    <scope>NUCLEOTIDE SEQUENCE [LARGE SCALE GENOMIC DNA]</scope>
    <source>
        <strain evidence="1 2">V10</strain>
    </source>
</reference>
<dbReference type="EMBL" id="CP040852">
    <property type="protein sequence ID" value="QIA90298.1"/>
    <property type="molecule type" value="Genomic_DNA"/>
</dbReference>
<protein>
    <submittedName>
        <fullName evidence="1">Uncharacterized protein</fullName>
    </submittedName>
</protein>
<sequence>MQMIYDNFYEFAEEHQELAEFFLDKERGYFSYFDEGEEVLNDWDKRAIYYYEDLQEYEEYRRNDCTCIDHQTFFELDQFNGEVIEISKY</sequence>
<dbReference type="Proteomes" id="UP000463931">
    <property type="component" value="Chromosome"/>
</dbReference>
<name>A0AAE6WJC3_9LACO</name>
<organism evidence="1 2">
    <name type="scientific">Ligilactobacillus murinus</name>
    <dbReference type="NCBI Taxonomy" id="1622"/>
    <lineage>
        <taxon>Bacteria</taxon>
        <taxon>Bacillati</taxon>
        <taxon>Bacillota</taxon>
        <taxon>Bacilli</taxon>
        <taxon>Lactobacillales</taxon>
        <taxon>Lactobacillaceae</taxon>
        <taxon>Ligilactobacillus</taxon>
    </lineage>
</organism>
<accession>A0AAE6WJC3</accession>